<gene>
    <name evidence="1" type="ORF">GRI40_06435</name>
</gene>
<protein>
    <submittedName>
        <fullName evidence="1">AAA family ATPase</fullName>
    </submittedName>
</protein>
<dbReference type="RefSeq" id="WP_160610571.1">
    <property type="nucleotide sequence ID" value="NZ_WTZA01000001.1"/>
</dbReference>
<evidence type="ECO:0000313" key="1">
    <source>
        <dbReference type="EMBL" id="MXO74857.1"/>
    </source>
</evidence>
<dbReference type="Pfam" id="PF13481">
    <property type="entry name" value="AAA_25"/>
    <property type="match status" value="1"/>
</dbReference>
<organism evidence="1 2">
    <name type="scientific">Tsuneonella aeria</name>
    <dbReference type="NCBI Taxonomy" id="1837929"/>
    <lineage>
        <taxon>Bacteria</taxon>
        <taxon>Pseudomonadati</taxon>
        <taxon>Pseudomonadota</taxon>
        <taxon>Alphaproteobacteria</taxon>
        <taxon>Sphingomonadales</taxon>
        <taxon>Erythrobacteraceae</taxon>
        <taxon>Tsuneonella</taxon>
    </lineage>
</organism>
<dbReference type="OrthoDB" id="1496333at2"/>
<dbReference type="EMBL" id="WTZA01000001">
    <property type="protein sequence ID" value="MXO74857.1"/>
    <property type="molecule type" value="Genomic_DNA"/>
</dbReference>
<evidence type="ECO:0000313" key="2">
    <source>
        <dbReference type="Proteomes" id="UP000439522"/>
    </source>
</evidence>
<dbReference type="InterPro" id="IPR027417">
    <property type="entry name" value="P-loop_NTPase"/>
</dbReference>
<dbReference type="Proteomes" id="UP000439522">
    <property type="component" value="Unassembled WGS sequence"/>
</dbReference>
<dbReference type="SUPFAM" id="SSF52540">
    <property type="entry name" value="P-loop containing nucleoside triphosphate hydrolases"/>
    <property type="match status" value="1"/>
</dbReference>
<dbReference type="Gene3D" id="3.40.50.300">
    <property type="entry name" value="P-loop containing nucleotide triphosphate hydrolases"/>
    <property type="match status" value="1"/>
</dbReference>
<sequence>MAHAPDPQRIAAVLGGVLRGDTVHCPTEGHSNKDRGTTVKVDANAPDGVLVHTFNGGDALAVKDRLREAGIISPLGADRPQAPLRWRETGVYVYDDGNGEPVFRTRRLEAPGNNKRFVAERFESGSWVAGLDGVTRLPYRFTELVDAAHKARAAGEPEPPIFFVEGERKADKLASWGFLATAVAFGANGWREEYGEAFGEGTRLVILPDNDAPGLAFAERVKTEVEAYGGSAIILELPGLPPKGDIIDWTGTAEDLRALADKALAGGALPMPSLDLDALSKVRPIAKVFAVERLAPLAEVTLFTGAGSAGKSLLGQQLATCAAAGLTCLGLTTLECPAIYLTCEDDEAQLHWRQERICEALGVRMDALPGKLHLISLRGALDNELGLFAADGTLTPAPAFDRLQRMLKATGAKIVALDNVAHLFAGNENSRGDVTRFVNLLNRLAGETGAAVFLIGHPNKSGADYSGSTAWLNAVRSQIVLTHDLETDVRTLTVGKANYAEKGEALRFLWVDGAFVREDSLPPERAKELAATIKATADNDLFLTCLRERVKQQRAVSERRGPTYAPTEFAKMVESKSIGKDRLEAAMDRLFRINAIERALLWNGPDRKPVFGLRETIEGAG</sequence>
<dbReference type="AlphaFoldDB" id="A0A6I4TDX5"/>
<reference evidence="1 2" key="1">
    <citation type="submission" date="2019-12" db="EMBL/GenBank/DDBJ databases">
        <title>Genomic-based taxomic classification of the family Erythrobacteraceae.</title>
        <authorList>
            <person name="Xu L."/>
        </authorList>
    </citation>
    <scope>NUCLEOTIDE SEQUENCE [LARGE SCALE GENOMIC DNA]</scope>
    <source>
        <strain evidence="1 2">100921-2</strain>
    </source>
</reference>
<name>A0A6I4TDX5_9SPHN</name>
<keyword evidence="2" id="KW-1185">Reference proteome</keyword>
<accession>A0A6I4TDX5</accession>
<comment type="caution">
    <text evidence="1">The sequence shown here is derived from an EMBL/GenBank/DDBJ whole genome shotgun (WGS) entry which is preliminary data.</text>
</comment>
<proteinExistence type="predicted"/>